<dbReference type="InterPro" id="IPR054213">
    <property type="entry name" value="DUF6920"/>
</dbReference>
<gene>
    <name evidence="2" type="ORF">SAMN04489796_10968</name>
</gene>
<dbReference type="OrthoDB" id="9786534at2"/>
<feature type="transmembrane region" description="Helical" evidence="1">
    <location>
        <begin position="90"/>
        <end position="109"/>
    </location>
</feature>
<feature type="transmembrane region" description="Helical" evidence="1">
    <location>
        <begin position="39"/>
        <end position="58"/>
    </location>
</feature>
<organism evidence="2 3">
    <name type="scientific">Winogradskyella thalassocola</name>
    <dbReference type="NCBI Taxonomy" id="262004"/>
    <lineage>
        <taxon>Bacteria</taxon>
        <taxon>Pseudomonadati</taxon>
        <taxon>Bacteroidota</taxon>
        <taxon>Flavobacteriia</taxon>
        <taxon>Flavobacteriales</taxon>
        <taxon>Flavobacteriaceae</taxon>
        <taxon>Winogradskyella</taxon>
    </lineage>
</organism>
<keyword evidence="1" id="KW-0812">Transmembrane</keyword>
<dbReference type="EMBL" id="FNCZ01000009">
    <property type="protein sequence ID" value="SDI29909.1"/>
    <property type="molecule type" value="Genomic_DNA"/>
</dbReference>
<dbReference type="Pfam" id="PF21900">
    <property type="entry name" value="DUF6920"/>
    <property type="match status" value="1"/>
</dbReference>
<evidence type="ECO:0000256" key="1">
    <source>
        <dbReference type="SAM" id="Phobius"/>
    </source>
</evidence>
<accession>A0A1G8JF63</accession>
<evidence type="ECO:0000313" key="3">
    <source>
        <dbReference type="Proteomes" id="UP000199492"/>
    </source>
</evidence>
<feature type="transmembrane region" description="Helical" evidence="1">
    <location>
        <begin position="65"/>
        <end position="84"/>
    </location>
</feature>
<keyword evidence="1" id="KW-0472">Membrane</keyword>
<name>A0A1G8JF63_9FLAO</name>
<proteinExistence type="predicted"/>
<keyword evidence="3" id="KW-1185">Reference proteome</keyword>
<reference evidence="3" key="1">
    <citation type="submission" date="2016-10" db="EMBL/GenBank/DDBJ databases">
        <authorList>
            <person name="Varghese N."/>
            <person name="Submissions S."/>
        </authorList>
    </citation>
    <scope>NUCLEOTIDE SEQUENCE [LARGE SCALE GENOMIC DNA]</scope>
    <source>
        <strain evidence="3">DSM 15363</strain>
    </source>
</reference>
<dbReference type="Proteomes" id="UP000199492">
    <property type="component" value="Unassembled WGS sequence"/>
</dbReference>
<sequence length="365" mass="41324">MKSAFSFILIIHGLIHLIGYVKAFFETDISKQLVGVSKPIGSIWLVTFIMFIVVSIQVQTGKKWFYLGLIAVLASQILIILAWSDAKFGTITNIVILLVSISAFASDRFDALVEKESKQIVQNIKTKNLPIISENDIVHLPQIVQKWIINSGSIGNPIVQSVRLKQIGNMRTKPNSKWMPFEATQYFNVENPSFVWQTKVAALPLINIHGRDKLKDGKGEMLIKLAGLLPLVKASDNPKIDSSAMHRYLAEICWFPSAALSNYLSWEIINFNAAKGTFTYKDQSVSGIFTFNDKGDLITFEAKRYYGGSENSKLEKWQITVEAYRVFHDIKIPYKSNVTWKLKEGDFNWLNLEVVAIDYNSTVIY</sequence>
<evidence type="ECO:0000313" key="2">
    <source>
        <dbReference type="EMBL" id="SDI29909.1"/>
    </source>
</evidence>
<protein>
    <submittedName>
        <fullName evidence="2">Uncharacterized protein</fullName>
    </submittedName>
</protein>
<keyword evidence="1" id="KW-1133">Transmembrane helix</keyword>
<dbReference type="RefSeq" id="WP_092470097.1">
    <property type="nucleotide sequence ID" value="NZ_FNCZ01000009.1"/>
</dbReference>
<dbReference type="AlphaFoldDB" id="A0A1G8JF63"/>